<organism evidence="1 2">
    <name type="scientific">Roseibium aggregatum</name>
    <dbReference type="NCBI Taxonomy" id="187304"/>
    <lineage>
        <taxon>Bacteria</taxon>
        <taxon>Pseudomonadati</taxon>
        <taxon>Pseudomonadota</taxon>
        <taxon>Alphaproteobacteria</taxon>
        <taxon>Hyphomicrobiales</taxon>
        <taxon>Stappiaceae</taxon>
        <taxon>Roseibium</taxon>
    </lineage>
</organism>
<dbReference type="EMBL" id="CXST01000001">
    <property type="protein sequence ID" value="CTQ43900.1"/>
    <property type="molecule type" value="Genomic_DNA"/>
</dbReference>
<keyword evidence="2" id="KW-1185">Reference proteome</keyword>
<dbReference type="AlphaFoldDB" id="A0A0M6Y517"/>
<sequence>MDLTLDHRTLEEAHETRRYFAKFERIISHLQGVAESVINENTALASEIPVLKEYLEALSGTFTALSYKYLLAGRVSDMLPSLLNIDRQDSGFPIYQELLQMANDAMQADKHLLSLPAMRELKLEMVNHILREQSSPTNLQFAASQRQYYEELAKGDLFWARNDPRLAWMGNVVDNRRLYRVHWAVYDSQQNIPLIYILDLEDSGKWPLAKDERRWPRVQSHLTAQSSASLKLVTIARGFDRDFDDLHPKRLRRFFLGPMYSHTFTQQSGPLRDVLAEAAGRPGEDWALAWTTETLVASGSEFESAGFFSSVERQIYQLDPLSAHNPASQEVAGHTHQQRSLILPQRPYQILEERNPPGFANIRKYVVSPSGKILSYK</sequence>
<dbReference type="Proteomes" id="UP000048926">
    <property type="component" value="Unassembled WGS sequence"/>
</dbReference>
<gene>
    <name evidence="1" type="ORF">LAL4801_02342</name>
</gene>
<dbReference type="STRING" id="187304.B0E33_17760"/>
<dbReference type="OrthoDB" id="6140227at2"/>
<evidence type="ECO:0000313" key="1">
    <source>
        <dbReference type="EMBL" id="CTQ43900.1"/>
    </source>
</evidence>
<protein>
    <submittedName>
        <fullName evidence="1">Uncharacterized protein</fullName>
    </submittedName>
</protein>
<accession>A0A0M6Y517</accession>
<proteinExistence type="predicted"/>
<name>A0A0M6Y517_9HYPH</name>
<evidence type="ECO:0000313" key="2">
    <source>
        <dbReference type="Proteomes" id="UP000048926"/>
    </source>
</evidence>
<reference evidence="2" key="1">
    <citation type="submission" date="2015-07" db="EMBL/GenBank/DDBJ databases">
        <authorList>
            <person name="Rodrigo-Torres Lidia"/>
            <person name="Arahal R.David."/>
        </authorList>
    </citation>
    <scope>NUCLEOTIDE SEQUENCE [LARGE SCALE GENOMIC DNA]</scope>
    <source>
        <strain evidence="2">CECT 4801</strain>
    </source>
</reference>
<dbReference type="RefSeq" id="WP_055656174.1">
    <property type="nucleotide sequence ID" value="NZ_CXST01000001.1"/>
</dbReference>